<reference evidence="9" key="1">
    <citation type="submission" date="2020-07" db="EMBL/GenBank/DDBJ databases">
        <title>Description of Mycobacterium gordonae subsp. intergordonae subsp.nov. and Mycobacterium gordonae subsp. gordonae subsp. nov.</title>
        <authorList>
            <person name="Huang H."/>
        </authorList>
    </citation>
    <scope>NUCLEOTIDE SEQUENCE [LARGE SCALE GENOMIC DNA]</scope>
    <source>
        <strain evidence="9">24T</strain>
    </source>
</reference>
<dbReference type="InterPro" id="IPR018660">
    <property type="entry name" value="MliC"/>
</dbReference>
<evidence type="ECO:0000259" key="7">
    <source>
        <dbReference type="Pfam" id="PF07007"/>
    </source>
</evidence>
<feature type="region of interest" description="Disordered" evidence="5">
    <location>
        <begin position="20"/>
        <end position="51"/>
    </location>
</feature>
<dbReference type="Proteomes" id="UP000510682">
    <property type="component" value="Chromosome"/>
</dbReference>
<dbReference type="SUPFAM" id="SSF141488">
    <property type="entry name" value="YdhA-like"/>
    <property type="match status" value="1"/>
</dbReference>
<name>A0A7D6E9J0_9MYCO</name>
<sequence>MRLIAALLAILLVGACGAKPTHPAPSTPSAPNTSPASNSTSTASPSKAPATFDCAKPANTAQQLVCGDGQLTELDRRVQTAYQQALNRPGADQPALTTAQSAFATTRDACADAPDLRTCVIEAYQTRLVELTITDPATVSPPVVSYDCPADAGTLSARFYNDFDPKTAVLDWKGNRVILFLQQSASGARYGRQGSEYWEHQGEVSLNLGGTQFVCHTK</sequence>
<feature type="chain" id="PRO_5039721005" evidence="6">
    <location>
        <begin position="19"/>
        <end position="218"/>
    </location>
</feature>
<protein>
    <submittedName>
        <fullName evidence="9">MliC family protein</fullName>
    </submittedName>
</protein>
<feature type="domain" description="C-type lysozyme inhibitor" evidence="8">
    <location>
        <begin position="146"/>
        <end position="211"/>
    </location>
</feature>
<evidence type="ECO:0000256" key="4">
    <source>
        <dbReference type="ARBA" id="ARBA00023288"/>
    </source>
</evidence>
<dbReference type="Gene3D" id="2.40.128.200">
    <property type="match status" value="1"/>
</dbReference>
<gene>
    <name evidence="9" type="ORF">H0P51_12695</name>
</gene>
<keyword evidence="2" id="KW-0472">Membrane</keyword>
<evidence type="ECO:0000256" key="1">
    <source>
        <dbReference type="ARBA" id="ARBA00022729"/>
    </source>
</evidence>
<feature type="signal peptide" evidence="6">
    <location>
        <begin position="1"/>
        <end position="18"/>
    </location>
</feature>
<proteinExistence type="predicted"/>
<dbReference type="PANTHER" id="PTHR37549:SF1">
    <property type="entry name" value="LIPOPROTEIN LPRI"/>
    <property type="match status" value="1"/>
</dbReference>
<dbReference type="RefSeq" id="WP_180918389.1">
    <property type="nucleotide sequence ID" value="NZ_CP059165.1"/>
</dbReference>
<dbReference type="EMBL" id="CP059165">
    <property type="protein sequence ID" value="QLL09643.1"/>
    <property type="molecule type" value="Genomic_DNA"/>
</dbReference>
<evidence type="ECO:0000313" key="9">
    <source>
        <dbReference type="EMBL" id="QLL09643.1"/>
    </source>
</evidence>
<dbReference type="Pfam" id="PF09864">
    <property type="entry name" value="MliC"/>
    <property type="match status" value="1"/>
</dbReference>
<dbReference type="KEGG" id="mgor:H0P51_12695"/>
<dbReference type="PROSITE" id="PS51257">
    <property type="entry name" value="PROKAR_LIPOPROTEIN"/>
    <property type="match status" value="1"/>
</dbReference>
<evidence type="ECO:0000256" key="2">
    <source>
        <dbReference type="ARBA" id="ARBA00023136"/>
    </source>
</evidence>
<evidence type="ECO:0000256" key="3">
    <source>
        <dbReference type="ARBA" id="ARBA00023139"/>
    </source>
</evidence>
<reference evidence="9" key="2">
    <citation type="submission" date="2020-07" db="EMBL/GenBank/DDBJ databases">
        <authorList>
            <person name="Yu X."/>
        </authorList>
    </citation>
    <scope>NUCLEOTIDE SEQUENCE [LARGE SCALE GENOMIC DNA]</scope>
    <source>
        <strain evidence="9">24T</strain>
    </source>
</reference>
<dbReference type="InterPro" id="IPR052755">
    <property type="entry name" value="Lysozyme_Inhibitor_LprI"/>
</dbReference>
<organism evidence="9 10">
    <name type="scientific">Mycobacterium vicinigordonae</name>
    <dbReference type="NCBI Taxonomy" id="1719132"/>
    <lineage>
        <taxon>Bacteria</taxon>
        <taxon>Bacillati</taxon>
        <taxon>Actinomycetota</taxon>
        <taxon>Actinomycetes</taxon>
        <taxon>Mycobacteriales</taxon>
        <taxon>Mycobacteriaceae</taxon>
        <taxon>Mycobacterium</taxon>
    </lineage>
</organism>
<keyword evidence="3" id="KW-0564">Palmitate</keyword>
<evidence type="ECO:0000256" key="5">
    <source>
        <dbReference type="SAM" id="MobiDB-lite"/>
    </source>
</evidence>
<dbReference type="InterPro" id="IPR009739">
    <property type="entry name" value="LprI-like_N"/>
</dbReference>
<evidence type="ECO:0000313" key="10">
    <source>
        <dbReference type="Proteomes" id="UP000510682"/>
    </source>
</evidence>
<feature type="compositionally biased region" description="Low complexity" evidence="5">
    <location>
        <begin position="29"/>
        <end position="51"/>
    </location>
</feature>
<evidence type="ECO:0000256" key="6">
    <source>
        <dbReference type="SAM" id="SignalP"/>
    </source>
</evidence>
<evidence type="ECO:0000259" key="8">
    <source>
        <dbReference type="Pfam" id="PF09864"/>
    </source>
</evidence>
<dbReference type="PANTHER" id="PTHR37549">
    <property type="entry name" value="LIPOPROTEIN LPRI"/>
    <property type="match status" value="1"/>
</dbReference>
<dbReference type="InterPro" id="IPR036328">
    <property type="entry name" value="MliC_sf"/>
</dbReference>
<dbReference type="GO" id="GO:0005576">
    <property type="term" value="C:extracellular region"/>
    <property type="evidence" value="ECO:0007669"/>
    <property type="project" value="TreeGrafter"/>
</dbReference>
<keyword evidence="1 6" id="KW-0732">Signal</keyword>
<keyword evidence="10" id="KW-1185">Reference proteome</keyword>
<keyword evidence="4" id="KW-0449">Lipoprotein</keyword>
<dbReference type="AlphaFoldDB" id="A0A7D6E9J0"/>
<feature type="domain" description="Lysozyme inhibitor LprI-like N-terminal" evidence="7">
    <location>
        <begin position="54"/>
        <end position="131"/>
    </location>
</feature>
<accession>A0A7D6E9J0</accession>
<dbReference type="Pfam" id="PF07007">
    <property type="entry name" value="LprI"/>
    <property type="match status" value="1"/>
</dbReference>
<dbReference type="Gene3D" id="1.20.1270.180">
    <property type="match status" value="1"/>
</dbReference>